<proteinExistence type="predicted"/>
<comment type="caution">
    <text evidence="1">The sequence shown here is derived from an EMBL/GenBank/DDBJ whole genome shotgun (WGS) entry which is preliminary data.</text>
</comment>
<name>A0A8H6TS57_9AGAR</name>
<protein>
    <submittedName>
        <fullName evidence="1">Uncharacterized protein</fullName>
    </submittedName>
</protein>
<dbReference type="EMBL" id="JACAZH010000121">
    <property type="protein sequence ID" value="KAF7324305.1"/>
    <property type="molecule type" value="Genomic_DNA"/>
</dbReference>
<sequence length="135" mass="15027">MSYFSLSHPVGPVPCAVRSSDAVRRLRNTAKQYITCLCFVLHSRFITFTYSRGRTLNPAGSHVTFLPVRAGTPRWPRAVDSSDGVRRLRHTAKRPNFESRGLTRDIFARASRNTSSASRILPAHSMPCIAPSLSI</sequence>
<dbReference type="Proteomes" id="UP000623467">
    <property type="component" value="Unassembled WGS sequence"/>
</dbReference>
<gene>
    <name evidence="1" type="ORF">MSAN_02525800</name>
</gene>
<accession>A0A8H6TS57</accession>
<organism evidence="1 2">
    <name type="scientific">Mycena sanguinolenta</name>
    <dbReference type="NCBI Taxonomy" id="230812"/>
    <lineage>
        <taxon>Eukaryota</taxon>
        <taxon>Fungi</taxon>
        <taxon>Dikarya</taxon>
        <taxon>Basidiomycota</taxon>
        <taxon>Agaricomycotina</taxon>
        <taxon>Agaricomycetes</taxon>
        <taxon>Agaricomycetidae</taxon>
        <taxon>Agaricales</taxon>
        <taxon>Marasmiineae</taxon>
        <taxon>Mycenaceae</taxon>
        <taxon>Mycena</taxon>
    </lineage>
</organism>
<reference evidence="1" key="1">
    <citation type="submission" date="2020-05" db="EMBL/GenBank/DDBJ databases">
        <title>Mycena genomes resolve the evolution of fungal bioluminescence.</title>
        <authorList>
            <person name="Tsai I.J."/>
        </authorList>
    </citation>
    <scope>NUCLEOTIDE SEQUENCE</scope>
    <source>
        <strain evidence="1">160909Yilan</strain>
    </source>
</reference>
<evidence type="ECO:0000313" key="2">
    <source>
        <dbReference type="Proteomes" id="UP000623467"/>
    </source>
</evidence>
<evidence type="ECO:0000313" key="1">
    <source>
        <dbReference type="EMBL" id="KAF7324305.1"/>
    </source>
</evidence>
<dbReference type="AlphaFoldDB" id="A0A8H6TS57"/>
<keyword evidence="2" id="KW-1185">Reference proteome</keyword>